<reference evidence="18" key="1">
    <citation type="submission" date="2016-02" db="EMBL/GenBank/DDBJ databases">
        <title>WGS assembly of Manihot esculenta.</title>
        <authorList>
            <person name="Bredeson J.V."/>
            <person name="Prochnik S.E."/>
            <person name="Lyons J.B."/>
            <person name="Schmutz J."/>
            <person name="Grimwood J."/>
            <person name="Vrebalov J."/>
            <person name="Bart R.S."/>
            <person name="Amuge T."/>
            <person name="Ferguson M.E."/>
            <person name="Green R."/>
            <person name="Putnam N."/>
            <person name="Stites J."/>
            <person name="Rounsley S."/>
            <person name="Rokhsar D.S."/>
        </authorList>
    </citation>
    <scope>NUCLEOTIDE SEQUENCE [LARGE SCALE GENOMIC DNA]</scope>
    <source>
        <tissue evidence="18">Leaf</tissue>
    </source>
</reference>
<dbReference type="GO" id="GO:0016020">
    <property type="term" value="C:membrane"/>
    <property type="evidence" value="ECO:0007669"/>
    <property type="project" value="UniProtKB-SubCell"/>
</dbReference>
<evidence type="ECO:0000256" key="9">
    <source>
        <dbReference type="ARBA" id="ARBA00022741"/>
    </source>
</evidence>
<dbReference type="GO" id="GO:0005524">
    <property type="term" value="F:ATP binding"/>
    <property type="evidence" value="ECO:0007669"/>
    <property type="project" value="UniProtKB-KW"/>
</dbReference>
<keyword evidence="3" id="KW-0723">Serine/threonine-protein kinase</keyword>
<keyword evidence="5" id="KW-0808">Transferase</keyword>
<dbReference type="Pfam" id="PF00560">
    <property type="entry name" value="LRR_1"/>
    <property type="match status" value="5"/>
</dbReference>
<dbReference type="InterPro" id="IPR008271">
    <property type="entry name" value="Ser/Thr_kinase_AS"/>
</dbReference>
<evidence type="ECO:0000256" key="4">
    <source>
        <dbReference type="ARBA" id="ARBA00022614"/>
    </source>
</evidence>
<dbReference type="EC" id="2.7.11.1" evidence="2"/>
<dbReference type="InterPro" id="IPR032675">
    <property type="entry name" value="LRR_dom_sf"/>
</dbReference>
<dbReference type="PROSITE" id="PS50011">
    <property type="entry name" value="PROTEIN_KINASE_DOM"/>
    <property type="match status" value="1"/>
</dbReference>
<dbReference type="PROSITE" id="PS00108">
    <property type="entry name" value="PROTEIN_KINASE_ST"/>
    <property type="match status" value="1"/>
</dbReference>
<dbReference type="GO" id="GO:0004674">
    <property type="term" value="F:protein serine/threonine kinase activity"/>
    <property type="evidence" value="ECO:0007669"/>
    <property type="project" value="UniProtKB-KW"/>
</dbReference>
<evidence type="ECO:0000256" key="6">
    <source>
        <dbReference type="ARBA" id="ARBA00022692"/>
    </source>
</evidence>
<protein>
    <recommendedName>
        <fullName evidence="2">non-specific serine/threonine protein kinase</fullName>
        <ecNumber evidence="2">2.7.11.1</ecNumber>
    </recommendedName>
</protein>
<dbReference type="InterPro" id="IPR011009">
    <property type="entry name" value="Kinase-like_dom_sf"/>
</dbReference>
<dbReference type="FunFam" id="1.10.510.10:FF:001023">
    <property type="entry name" value="Os07g0541700 protein"/>
    <property type="match status" value="1"/>
</dbReference>
<dbReference type="InterPro" id="IPR001611">
    <property type="entry name" value="Leu-rich_rpt"/>
</dbReference>
<evidence type="ECO:0000256" key="15">
    <source>
        <dbReference type="ARBA" id="ARBA00047899"/>
    </source>
</evidence>
<evidence type="ECO:0000256" key="10">
    <source>
        <dbReference type="ARBA" id="ARBA00022777"/>
    </source>
</evidence>
<evidence type="ECO:0000256" key="5">
    <source>
        <dbReference type="ARBA" id="ARBA00022679"/>
    </source>
</evidence>
<keyword evidence="8" id="KW-0677">Repeat</keyword>
<feature type="domain" description="Protein kinase" evidence="17">
    <location>
        <begin position="457"/>
        <end position="674"/>
    </location>
</feature>
<dbReference type="Pfam" id="PF13516">
    <property type="entry name" value="LRR_6"/>
    <property type="match status" value="1"/>
</dbReference>
<accession>A0A2C9W1B8</accession>
<dbReference type="SUPFAM" id="SSF52047">
    <property type="entry name" value="RNI-like"/>
    <property type="match status" value="1"/>
</dbReference>
<comment type="subcellular location">
    <subcellularLocation>
        <location evidence="1">Membrane</location>
        <topology evidence="1">Single-pass type I membrane protein</topology>
    </subcellularLocation>
</comment>
<dbReference type="Gene3D" id="1.10.510.10">
    <property type="entry name" value="Transferase(Phosphotransferase) domain 1"/>
    <property type="match status" value="1"/>
</dbReference>
<evidence type="ECO:0000256" key="14">
    <source>
        <dbReference type="ARBA" id="ARBA00023170"/>
    </source>
</evidence>
<dbReference type="PANTHER" id="PTHR48053">
    <property type="entry name" value="LEUCINE RICH REPEAT FAMILY PROTEIN, EXPRESSED"/>
    <property type="match status" value="1"/>
</dbReference>
<dbReference type="SUPFAM" id="SSF56112">
    <property type="entry name" value="Protein kinase-like (PK-like)"/>
    <property type="match status" value="1"/>
</dbReference>
<keyword evidence="9" id="KW-0547">Nucleotide-binding</keyword>
<evidence type="ECO:0000259" key="17">
    <source>
        <dbReference type="PROSITE" id="PS50011"/>
    </source>
</evidence>
<evidence type="ECO:0000256" key="11">
    <source>
        <dbReference type="ARBA" id="ARBA00022840"/>
    </source>
</evidence>
<gene>
    <name evidence="18" type="ORF">MANES_04G099200</name>
</gene>
<comment type="catalytic activity">
    <reaction evidence="16">
        <text>L-seryl-[protein] + ATP = O-phospho-L-seryl-[protein] + ADP + H(+)</text>
        <dbReference type="Rhea" id="RHEA:17989"/>
        <dbReference type="Rhea" id="RHEA-COMP:9863"/>
        <dbReference type="Rhea" id="RHEA-COMP:11604"/>
        <dbReference type="ChEBI" id="CHEBI:15378"/>
        <dbReference type="ChEBI" id="CHEBI:29999"/>
        <dbReference type="ChEBI" id="CHEBI:30616"/>
        <dbReference type="ChEBI" id="CHEBI:83421"/>
        <dbReference type="ChEBI" id="CHEBI:456216"/>
        <dbReference type="EC" id="2.7.11.1"/>
    </reaction>
</comment>
<keyword evidence="12" id="KW-1133">Transmembrane helix</keyword>
<organism evidence="18">
    <name type="scientific">Manihot esculenta</name>
    <name type="common">Cassava</name>
    <name type="synonym">Jatropha manihot</name>
    <dbReference type="NCBI Taxonomy" id="3983"/>
    <lineage>
        <taxon>Eukaryota</taxon>
        <taxon>Viridiplantae</taxon>
        <taxon>Streptophyta</taxon>
        <taxon>Embryophyta</taxon>
        <taxon>Tracheophyta</taxon>
        <taxon>Spermatophyta</taxon>
        <taxon>Magnoliopsida</taxon>
        <taxon>eudicotyledons</taxon>
        <taxon>Gunneridae</taxon>
        <taxon>Pentapetalae</taxon>
        <taxon>rosids</taxon>
        <taxon>fabids</taxon>
        <taxon>Malpighiales</taxon>
        <taxon>Euphorbiaceae</taxon>
        <taxon>Crotonoideae</taxon>
        <taxon>Manihoteae</taxon>
        <taxon>Manihot</taxon>
    </lineage>
</organism>
<dbReference type="AlphaFoldDB" id="A0A2C9W1B8"/>
<keyword evidence="11" id="KW-0067">ATP-binding</keyword>
<dbReference type="PANTHER" id="PTHR48053:SF159">
    <property type="entry name" value="PROTEIN KINASE DOMAIN-CONTAINING PROTEIN"/>
    <property type="match status" value="1"/>
</dbReference>
<dbReference type="InterPro" id="IPR051716">
    <property type="entry name" value="Plant_RL_S/T_kinase"/>
</dbReference>
<keyword evidence="7" id="KW-0732">Signal</keyword>
<dbReference type="Pfam" id="PF00069">
    <property type="entry name" value="Pkinase"/>
    <property type="match status" value="1"/>
</dbReference>
<dbReference type="EMBL" id="CM004390">
    <property type="protein sequence ID" value="OAY52639.1"/>
    <property type="molecule type" value="Genomic_DNA"/>
</dbReference>
<dbReference type="InterPro" id="IPR000719">
    <property type="entry name" value="Prot_kinase_dom"/>
</dbReference>
<dbReference type="Gene3D" id="3.80.10.10">
    <property type="entry name" value="Ribonuclease Inhibitor"/>
    <property type="match status" value="1"/>
</dbReference>
<keyword evidence="10" id="KW-0418">Kinase</keyword>
<evidence type="ECO:0000256" key="3">
    <source>
        <dbReference type="ARBA" id="ARBA00022527"/>
    </source>
</evidence>
<evidence type="ECO:0000256" key="13">
    <source>
        <dbReference type="ARBA" id="ARBA00023136"/>
    </source>
</evidence>
<proteinExistence type="predicted"/>
<evidence type="ECO:0000256" key="12">
    <source>
        <dbReference type="ARBA" id="ARBA00022989"/>
    </source>
</evidence>
<evidence type="ECO:0000256" key="16">
    <source>
        <dbReference type="ARBA" id="ARBA00048679"/>
    </source>
</evidence>
<evidence type="ECO:0000256" key="7">
    <source>
        <dbReference type="ARBA" id="ARBA00022729"/>
    </source>
</evidence>
<keyword evidence="13" id="KW-0472">Membrane</keyword>
<keyword evidence="14" id="KW-0675">Receptor</keyword>
<dbReference type="FunFam" id="3.80.10.10:FF:000095">
    <property type="entry name" value="LRR receptor-like serine/threonine-protein kinase GSO1"/>
    <property type="match status" value="1"/>
</dbReference>
<evidence type="ECO:0000313" key="18">
    <source>
        <dbReference type="EMBL" id="OAY52639.1"/>
    </source>
</evidence>
<name>A0A2C9W1B8_MANES</name>
<dbReference type="SMART" id="SM00220">
    <property type="entry name" value="S_TKc"/>
    <property type="match status" value="1"/>
</dbReference>
<keyword evidence="6" id="KW-0812">Transmembrane</keyword>
<evidence type="ECO:0000256" key="8">
    <source>
        <dbReference type="ARBA" id="ARBA00022737"/>
    </source>
</evidence>
<keyword evidence="4" id="KW-0433">Leucine-rich repeat</keyword>
<evidence type="ECO:0000256" key="1">
    <source>
        <dbReference type="ARBA" id="ARBA00004479"/>
    </source>
</evidence>
<sequence length="674" mass="74949">MEVLNLYYKNATVRVSSPIISSNCPGRKTGRAVILLLSPFSFSNEKNSYFALGSNSRFLLTSTEPDLVRRICKIQSLRYVTLYDNNLSGELPLELTHLKHLELLFLFKNNFSGVIPQSLGVNSSLEKLDFMYNQFTDPIPPNLCFGQRLPVLNFGNNQLQGSIPSDVGKCPTLRRMKLEHNNLSGVLPEFLHNPDLEHVNIAWNNISGKIPPSLGNCTNLTFIDLSMSKLGGFIPPELGNLVNLRELFLAHNHLQGCLPPQLSTWKKLDKFNVGFNSLNCTLPSSLGNMTSLSTLILEENQFAGDIPPFLSELKRLILLRMGGNLLGGEIPSWIGTLKNLQYGLDLRSDGLIGQIPGSLGDLRMLVSLDISSNNLTGNLEVLNRMEALTEVNISYNGFTGPIPEKLMKLLSDSSSSFVGNPCLCINCPPSDGLNCERTSGFTACARSFSSHKSLSKTEIIMIALGSSLACVFLLHRRRKQHEVGRKSMEDEDLLFMQIMEATENLNDKYIVAKGAHGEVIKAALDHRDGSHSMVREIQIIENIRHRNLVKVEDFWFKEDYGLILYRYMENGSLHDVLYATHPPRNLEWSVRYKIAVGTAHGLAYLHYDCDPPVLHRDIKPQNILLDCEMEPRISDFGIAKLLDPSSASGTSMSISGTLGCTAPGDESFFVIYVA</sequence>
<evidence type="ECO:0000256" key="2">
    <source>
        <dbReference type="ARBA" id="ARBA00012513"/>
    </source>
</evidence>
<comment type="catalytic activity">
    <reaction evidence="15">
        <text>L-threonyl-[protein] + ATP = O-phospho-L-threonyl-[protein] + ADP + H(+)</text>
        <dbReference type="Rhea" id="RHEA:46608"/>
        <dbReference type="Rhea" id="RHEA-COMP:11060"/>
        <dbReference type="Rhea" id="RHEA-COMP:11605"/>
        <dbReference type="ChEBI" id="CHEBI:15378"/>
        <dbReference type="ChEBI" id="CHEBI:30013"/>
        <dbReference type="ChEBI" id="CHEBI:30616"/>
        <dbReference type="ChEBI" id="CHEBI:61977"/>
        <dbReference type="ChEBI" id="CHEBI:456216"/>
        <dbReference type="EC" id="2.7.11.1"/>
    </reaction>
</comment>